<dbReference type="Proteomes" id="UP001595792">
    <property type="component" value="Unassembled WGS sequence"/>
</dbReference>
<feature type="chain" id="PRO_5046910127" evidence="7">
    <location>
        <begin position="20"/>
        <end position="315"/>
    </location>
</feature>
<keyword evidence="2 4" id="KW-0479">Metal-binding</keyword>
<evidence type="ECO:0000256" key="1">
    <source>
        <dbReference type="ARBA" id="ARBA00022617"/>
    </source>
</evidence>
<keyword evidence="6" id="KW-1133">Transmembrane helix</keyword>
<evidence type="ECO:0000313" key="9">
    <source>
        <dbReference type="EMBL" id="MFC4197957.1"/>
    </source>
</evidence>
<feature type="domain" description="Cytochrome c" evidence="8">
    <location>
        <begin position="204"/>
        <end position="283"/>
    </location>
</feature>
<feature type="transmembrane region" description="Helical" evidence="6">
    <location>
        <begin position="43"/>
        <end position="66"/>
    </location>
</feature>
<evidence type="ECO:0000256" key="2">
    <source>
        <dbReference type="ARBA" id="ARBA00022723"/>
    </source>
</evidence>
<dbReference type="InterPro" id="IPR050597">
    <property type="entry name" value="Cytochrome_c_Oxidase_Subunit"/>
</dbReference>
<feature type="compositionally biased region" description="Basic and acidic residues" evidence="5">
    <location>
        <begin position="306"/>
        <end position="315"/>
    </location>
</feature>
<comment type="caution">
    <text evidence="9">The sequence shown here is derived from an EMBL/GenBank/DDBJ whole genome shotgun (WGS) entry which is preliminary data.</text>
</comment>
<gene>
    <name evidence="9" type="ORF">ACFOUY_14725</name>
</gene>
<evidence type="ECO:0000256" key="5">
    <source>
        <dbReference type="SAM" id="MobiDB-lite"/>
    </source>
</evidence>
<evidence type="ECO:0000256" key="4">
    <source>
        <dbReference type="PROSITE-ProRule" id="PRU00433"/>
    </source>
</evidence>
<feature type="signal peptide" evidence="7">
    <location>
        <begin position="1"/>
        <end position="19"/>
    </location>
</feature>
<dbReference type="Pfam" id="PF13442">
    <property type="entry name" value="Cytochrome_CBB3"/>
    <property type="match status" value="1"/>
</dbReference>
<dbReference type="Gene3D" id="6.10.280.130">
    <property type="match status" value="1"/>
</dbReference>
<feature type="region of interest" description="Disordered" evidence="5">
    <location>
        <begin position="287"/>
        <end position="315"/>
    </location>
</feature>
<dbReference type="InterPro" id="IPR036909">
    <property type="entry name" value="Cyt_c-like_dom_sf"/>
</dbReference>
<keyword evidence="1 4" id="KW-0349">Heme</keyword>
<keyword evidence="6" id="KW-0812">Transmembrane</keyword>
<dbReference type="EMBL" id="JBHSBY010000131">
    <property type="protein sequence ID" value="MFC4197957.1"/>
    <property type="molecule type" value="Genomic_DNA"/>
</dbReference>
<keyword evidence="7" id="KW-0732">Signal</keyword>
<dbReference type="InterPro" id="IPR032858">
    <property type="entry name" value="CcoP_N"/>
</dbReference>
<name>A0ABV8NP05_9SPHI</name>
<evidence type="ECO:0000313" key="10">
    <source>
        <dbReference type="Proteomes" id="UP001595792"/>
    </source>
</evidence>
<sequence>MKKFNITLLFTIATLTAFSANEKVATPAVSSEPSLLGISQSQTLILILLIFALVLLFVSITLLNAFKVMYQEQVNPTPYAAPLKEQVLDYDSWLKTKNTKPSIWNKILSLRPIEEEKDLVIDHAYDGIHELNNPVPGWFNFLFYGTILFGIGYLFYYYIGGYGLNQDQLYQAEINKSIEDKAIYLQKSANAIDESNVKIDNSAMVIESGKAIFTGNCVVCHGPAGGGIIGPNLTDEFWLHGGGVNNIFKTIKYGVPEKGMISWEKTLSPKQISEVTNYILSLEGTKPVGAKAPQGEKYEPANQKVNEVKEDANKK</sequence>
<keyword evidence="10" id="KW-1185">Reference proteome</keyword>
<dbReference type="Gene3D" id="1.10.760.10">
    <property type="entry name" value="Cytochrome c-like domain"/>
    <property type="match status" value="1"/>
</dbReference>
<keyword evidence="3 4" id="KW-0408">Iron</keyword>
<evidence type="ECO:0000259" key="8">
    <source>
        <dbReference type="PROSITE" id="PS51007"/>
    </source>
</evidence>
<reference evidence="10" key="1">
    <citation type="journal article" date="2019" name="Int. J. Syst. Evol. Microbiol.">
        <title>The Global Catalogue of Microorganisms (GCM) 10K type strain sequencing project: providing services to taxonomists for standard genome sequencing and annotation.</title>
        <authorList>
            <consortium name="The Broad Institute Genomics Platform"/>
            <consortium name="The Broad Institute Genome Sequencing Center for Infectious Disease"/>
            <person name="Wu L."/>
            <person name="Ma J."/>
        </authorList>
    </citation>
    <scope>NUCLEOTIDE SEQUENCE [LARGE SCALE GENOMIC DNA]</scope>
    <source>
        <strain evidence="10">CCM 8689</strain>
    </source>
</reference>
<dbReference type="PROSITE" id="PS51007">
    <property type="entry name" value="CYTC"/>
    <property type="match status" value="1"/>
</dbReference>
<accession>A0ABV8NP05</accession>
<keyword evidence="6" id="KW-0472">Membrane</keyword>
<dbReference type="PANTHER" id="PTHR33751:SF1">
    <property type="entry name" value="CBB3-TYPE CYTOCHROME C OXIDASE SUBUNIT FIXP"/>
    <property type="match status" value="1"/>
</dbReference>
<dbReference type="Pfam" id="PF14715">
    <property type="entry name" value="FixP_N"/>
    <property type="match status" value="1"/>
</dbReference>
<evidence type="ECO:0000256" key="3">
    <source>
        <dbReference type="ARBA" id="ARBA00023004"/>
    </source>
</evidence>
<proteinExistence type="predicted"/>
<dbReference type="SUPFAM" id="SSF46626">
    <property type="entry name" value="Cytochrome c"/>
    <property type="match status" value="1"/>
</dbReference>
<organism evidence="9 10">
    <name type="scientific">Pedobacter jamesrossensis</name>
    <dbReference type="NCBI Taxonomy" id="1908238"/>
    <lineage>
        <taxon>Bacteria</taxon>
        <taxon>Pseudomonadati</taxon>
        <taxon>Bacteroidota</taxon>
        <taxon>Sphingobacteriia</taxon>
        <taxon>Sphingobacteriales</taxon>
        <taxon>Sphingobacteriaceae</taxon>
        <taxon>Pedobacter</taxon>
    </lineage>
</organism>
<dbReference type="PANTHER" id="PTHR33751">
    <property type="entry name" value="CBB3-TYPE CYTOCHROME C OXIDASE SUBUNIT FIXP"/>
    <property type="match status" value="1"/>
</dbReference>
<dbReference type="RefSeq" id="WP_378961643.1">
    <property type="nucleotide sequence ID" value="NZ_JBHRXC010000001.1"/>
</dbReference>
<evidence type="ECO:0000256" key="6">
    <source>
        <dbReference type="SAM" id="Phobius"/>
    </source>
</evidence>
<feature type="transmembrane region" description="Helical" evidence="6">
    <location>
        <begin position="141"/>
        <end position="159"/>
    </location>
</feature>
<protein>
    <submittedName>
        <fullName evidence="9">Cbb3-type cytochrome c oxidase N-terminal domain-containing protein</fullName>
    </submittedName>
</protein>
<dbReference type="InterPro" id="IPR038414">
    <property type="entry name" value="CcoP_N_sf"/>
</dbReference>
<evidence type="ECO:0000256" key="7">
    <source>
        <dbReference type="SAM" id="SignalP"/>
    </source>
</evidence>
<dbReference type="InterPro" id="IPR009056">
    <property type="entry name" value="Cyt_c-like_dom"/>
</dbReference>